<evidence type="ECO:0000256" key="2">
    <source>
        <dbReference type="ARBA" id="ARBA00022729"/>
    </source>
</evidence>
<dbReference type="STRING" id="6293.A0A1I8ETI9"/>
<dbReference type="AlphaFoldDB" id="A0A1I8ETI9"/>
<name>A0A1I8ETI9_WUCBA</name>
<keyword evidence="3" id="KW-0812">Transmembrane</keyword>
<proteinExistence type="inferred from homology"/>
<dbReference type="InterPro" id="IPR021852">
    <property type="entry name" value="DUF3456"/>
</dbReference>
<feature type="transmembrane region" description="Helical" evidence="3">
    <location>
        <begin position="12"/>
        <end position="31"/>
    </location>
</feature>
<keyword evidence="3" id="KW-1133">Transmembrane helix</keyword>
<dbReference type="Pfam" id="PF11938">
    <property type="entry name" value="DUF3456"/>
    <property type="match status" value="1"/>
</dbReference>
<dbReference type="WBParaSite" id="maker-PairedContig_4742-snap-gene-0.15-mRNA-1">
    <property type="protein sequence ID" value="maker-PairedContig_4742-snap-gene-0.15-mRNA-1"/>
    <property type="gene ID" value="maker-PairedContig_4742-snap-gene-0.15"/>
</dbReference>
<dbReference type="PANTHER" id="PTHR15382:SF8">
    <property type="entry name" value="CANOPY B"/>
    <property type="match status" value="1"/>
</dbReference>
<keyword evidence="3" id="KW-0472">Membrane</keyword>
<evidence type="ECO:0000259" key="4">
    <source>
        <dbReference type="Pfam" id="PF11938"/>
    </source>
</evidence>
<evidence type="ECO:0000256" key="3">
    <source>
        <dbReference type="SAM" id="Phobius"/>
    </source>
</evidence>
<evidence type="ECO:0000313" key="5">
    <source>
        <dbReference type="WBParaSite" id="maker-PairedContig_4742-snap-gene-0.15-mRNA-1"/>
    </source>
</evidence>
<dbReference type="PANTHER" id="PTHR15382">
    <property type="entry name" value="CTG4A-RELATED"/>
    <property type="match status" value="1"/>
</dbReference>
<evidence type="ECO:0000256" key="1">
    <source>
        <dbReference type="ARBA" id="ARBA00007285"/>
    </source>
</evidence>
<reference evidence="5" key="1">
    <citation type="submission" date="2016-11" db="UniProtKB">
        <authorList>
            <consortium name="WormBaseParasite"/>
        </authorList>
    </citation>
    <scope>IDENTIFICATION</scope>
    <source>
        <strain evidence="5">pt0022</strain>
    </source>
</reference>
<keyword evidence="2" id="KW-0732">Signal</keyword>
<protein>
    <submittedName>
        <fullName evidence="5">DUF3456 domain-containing protein</fullName>
    </submittedName>
</protein>
<accession>A0A1I8ETI9</accession>
<organism evidence="5">
    <name type="scientific">Wuchereria bancrofti</name>
    <dbReference type="NCBI Taxonomy" id="6293"/>
    <lineage>
        <taxon>Eukaryota</taxon>
        <taxon>Metazoa</taxon>
        <taxon>Ecdysozoa</taxon>
        <taxon>Nematoda</taxon>
        <taxon>Chromadorea</taxon>
        <taxon>Rhabditida</taxon>
        <taxon>Spirurina</taxon>
        <taxon>Spiruromorpha</taxon>
        <taxon>Filarioidea</taxon>
        <taxon>Onchocercidae</taxon>
        <taxon>Wuchereria</taxon>
    </lineage>
</organism>
<comment type="similarity">
    <text evidence="1">Belongs to the canopy family.</text>
</comment>
<sequence length="155" mass="18026">MEAAASTTAAKSFNDIFLILLLYFLLYPIVYSKSFVTIAEPTVDLPSSCESCVLFTRKQLANDRNDKISAVEKEINSCLLHVKLDIPYEMWVTPSVEIVTLKKNCETLLERYENDLEHWHNMQNKPLLEVKYLCKKQILKRTERGCEISFRIMMI</sequence>
<feature type="domain" description="DUF3456" evidence="4">
    <location>
        <begin position="49"/>
        <end position="137"/>
    </location>
</feature>